<dbReference type="EMBL" id="MU167311">
    <property type="protein sequence ID" value="KAG0143724.1"/>
    <property type="molecule type" value="Genomic_DNA"/>
</dbReference>
<protein>
    <submittedName>
        <fullName evidence="1">Uncharacterized protein</fullName>
    </submittedName>
</protein>
<name>A0A9P6T9M0_9BASI</name>
<evidence type="ECO:0000313" key="2">
    <source>
        <dbReference type="Proteomes" id="UP000886653"/>
    </source>
</evidence>
<comment type="caution">
    <text evidence="1">The sequence shown here is derived from an EMBL/GenBank/DDBJ whole genome shotgun (WGS) entry which is preliminary data.</text>
</comment>
<gene>
    <name evidence="1" type="ORF">CROQUDRAFT_48352</name>
</gene>
<keyword evidence="2" id="KW-1185">Reference proteome</keyword>
<feature type="non-terminal residue" evidence="1">
    <location>
        <position position="1"/>
    </location>
</feature>
<sequence length="87" mass="10004">SVVLYVLDKFLAEKSKCGGVFYKGSFFPGRHYEKQSPQCFWCWHVGHTAKWCKITPLCSSCCEDHETLGCTAIKPLTISRCCLRFKY</sequence>
<dbReference type="OrthoDB" id="2502834at2759"/>
<dbReference type="Proteomes" id="UP000886653">
    <property type="component" value="Unassembled WGS sequence"/>
</dbReference>
<evidence type="ECO:0000313" key="1">
    <source>
        <dbReference type="EMBL" id="KAG0143724.1"/>
    </source>
</evidence>
<accession>A0A9P6T9M0</accession>
<dbReference type="AlphaFoldDB" id="A0A9P6T9M0"/>
<organism evidence="1 2">
    <name type="scientific">Cronartium quercuum f. sp. fusiforme G11</name>
    <dbReference type="NCBI Taxonomy" id="708437"/>
    <lineage>
        <taxon>Eukaryota</taxon>
        <taxon>Fungi</taxon>
        <taxon>Dikarya</taxon>
        <taxon>Basidiomycota</taxon>
        <taxon>Pucciniomycotina</taxon>
        <taxon>Pucciniomycetes</taxon>
        <taxon>Pucciniales</taxon>
        <taxon>Coleosporiaceae</taxon>
        <taxon>Cronartium</taxon>
    </lineage>
</organism>
<reference evidence="1" key="1">
    <citation type="submission" date="2013-11" db="EMBL/GenBank/DDBJ databases">
        <title>Genome sequence of the fusiform rust pathogen reveals effectors for host alternation and coevolution with pine.</title>
        <authorList>
            <consortium name="DOE Joint Genome Institute"/>
            <person name="Smith K."/>
            <person name="Pendleton A."/>
            <person name="Kubisiak T."/>
            <person name="Anderson C."/>
            <person name="Salamov A."/>
            <person name="Aerts A."/>
            <person name="Riley R."/>
            <person name="Clum A."/>
            <person name="Lindquist E."/>
            <person name="Ence D."/>
            <person name="Campbell M."/>
            <person name="Kronenberg Z."/>
            <person name="Feau N."/>
            <person name="Dhillon B."/>
            <person name="Hamelin R."/>
            <person name="Burleigh J."/>
            <person name="Smith J."/>
            <person name="Yandell M."/>
            <person name="Nelson C."/>
            <person name="Grigoriev I."/>
            <person name="Davis J."/>
        </authorList>
    </citation>
    <scope>NUCLEOTIDE SEQUENCE</scope>
    <source>
        <strain evidence="1">G11</strain>
    </source>
</reference>
<proteinExistence type="predicted"/>